<dbReference type="PANTHER" id="PTHR11139:SF68">
    <property type="entry name" value="DNA-DEPENDENT PROTEIN KINASE CATALYTIC SUBUNIT"/>
    <property type="match status" value="1"/>
</dbReference>
<dbReference type="Gene3D" id="1.10.1070.11">
    <property type="entry name" value="Phosphatidylinositol 3-/4-kinase, catalytic domain"/>
    <property type="match status" value="1"/>
</dbReference>
<evidence type="ECO:0000313" key="4">
    <source>
        <dbReference type="Proteomes" id="UP000663854"/>
    </source>
</evidence>
<dbReference type="PROSITE" id="PS50290">
    <property type="entry name" value="PI3_4_KINASE_3"/>
    <property type="match status" value="1"/>
</dbReference>
<dbReference type="Proteomes" id="UP000663854">
    <property type="component" value="Unassembled WGS sequence"/>
</dbReference>
<feature type="domain" description="FAT" evidence="2">
    <location>
        <begin position="1"/>
        <end position="60"/>
    </location>
</feature>
<proteinExistence type="predicted"/>
<name>A0A814M7Q0_9BILA</name>
<dbReference type="InterPro" id="IPR000403">
    <property type="entry name" value="PI3/4_kinase_cat_dom"/>
</dbReference>
<dbReference type="InterPro" id="IPR014009">
    <property type="entry name" value="PIK_FAT"/>
</dbReference>
<dbReference type="CDD" id="cd05172">
    <property type="entry name" value="PIKKc_DNA-PK"/>
    <property type="match status" value="1"/>
</dbReference>
<dbReference type="EMBL" id="CAJNOH010000560">
    <property type="protein sequence ID" value="CAF1074853.1"/>
    <property type="molecule type" value="Genomic_DNA"/>
</dbReference>
<dbReference type="Gene3D" id="3.30.1010.10">
    <property type="entry name" value="Phosphatidylinositol 3-kinase Catalytic Subunit, Chain A, domain 4"/>
    <property type="match status" value="1"/>
</dbReference>
<sequence>MDFIDDKLQEIPCWMFFYCLYKITAYLDKPIALKLYPVIEQIVKLYPQSIVYPFKLSYETLQYSIQDPIILFKNPVEKEFNDLFGKNGELLSTISLGDTRLILGNISLKLINIIQDKTNINHYSTCFSATFRQQNRILDKSSIRQLEIPGQYTSKKQKPLIEHHIKIVGFDEKLLVLDSLRLPKRITIRGHDENDYRFLVKAGEDIRQDQRIEPLFSIINDLYDNDPNFIPMSSKLGMIEWLDNTRPLKDLIQESYNDNQLDIITNQGQHPRKLYQDYLTNTYKKAKPTANNTIMYAELFLSLTKAQVQEEFNHIQSVIPADLLRRAYYKIANSHQAFYALRRQFITSYAVLCTSQYILGIVDRHQLNFLIDTSSGQIIGIDFGSAFNAATIHLSVPELIPIRLTRQLTQLMSRIGTAGLFRATMIYRMNALRQNSDLLLSTMDVFIKEPLMEWMASFLFIL</sequence>
<dbReference type="InterPro" id="IPR011009">
    <property type="entry name" value="Kinase-like_dom_sf"/>
</dbReference>
<dbReference type="SUPFAM" id="SSF56112">
    <property type="entry name" value="Protein kinase-like (PK-like)"/>
    <property type="match status" value="1"/>
</dbReference>
<dbReference type="InterPro" id="IPR037706">
    <property type="entry name" value="DNA-PK_dom"/>
</dbReference>
<dbReference type="PANTHER" id="PTHR11139">
    <property type="entry name" value="ATAXIA TELANGIECTASIA MUTATED ATM -RELATED"/>
    <property type="match status" value="1"/>
</dbReference>
<comment type="caution">
    <text evidence="3">The sequence shown here is derived from an EMBL/GenBank/DDBJ whole genome shotgun (WGS) entry which is preliminary data.</text>
</comment>
<dbReference type="Pfam" id="PF00454">
    <property type="entry name" value="PI3_PI4_kinase"/>
    <property type="match status" value="1"/>
</dbReference>
<dbReference type="InterPro" id="IPR050517">
    <property type="entry name" value="DDR_Repair_Kinase"/>
</dbReference>
<dbReference type="InterPro" id="IPR036940">
    <property type="entry name" value="PI3/4_kinase_cat_sf"/>
</dbReference>
<evidence type="ECO:0008006" key="5">
    <source>
        <dbReference type="Google" id="ProtNLM"/>
    </source>
</evidence>
<dbReference type="GO" id="GO:0000723">
    <property type="term" value="P:telomere maintenance"/>
    <property type="evidence" value="ECO:0007669"/>
    <property type="project" value="TreeGrafter"/>
</dbReference>
<reference evidence="3" key="1">
    <citation type="submission" date="2021-02" db="EMBL/GenBank/DDBJ databases">
        <authorList>
            <person name="Nowell W R."/>
        </authorList>
    </citation>
    <scope>NUCLEOTIDE SEQUENCE</scope>
</reference>
<dbReference type="PROSITE" id="PS51189">
    <property type="entry name" value="FAT"/>
    <property type="match status" value="1"/>
</dbReference>
<organism evidence="3 4">
    <name type="scientific">Rotaria sordida</name>
    <dbReference type="NCBI Taxonomy" id="392033"/>
    <lineage>
        <taxon>Eukaryota</taxon>
        <taxon>Metazoa</taxon>
        <taxon>Spiralia</taxon>
        <taxon>Gnathifera</taxon>
        <taxon>Rotifera</taxon>
        <taxon>Eurotatoria</taxon>
        <taxon>Bdelloidea</taxon>
        <taxon>Philodinida</taxon>
        <taxon>Philodinidae</taxon>
        <taxon>Rotaria</taxon>
    </lineage>
</organism>
<gene>
    <name evidence="3" type="ORF">PYM288_LOCUS18356</name>
</gene>
<dbReference type="GO" id="GO:0004677">
    <property type="term" value="F:DNA-dependent protein kinase activity"/>
    <property type="evidence" value="ECO:0007669"/>
    <property type="project" value="InterPro"/>
</dbReference>
<evidence type="ECO:0000259" key="1">
    <source>
        <dbReference type="PROSITE" id="PS50290"/>
    </source>
</evidence>
<evidence type="ECO:0000313" key="3">
    <source>
        <dbReference type="EMBL" id="CAF1074853.1"/>
    </source>
</evidence>
<dbReference type="GO" id="GO:0006302">
    <property type="term" value="P:double-strand break repair"/>
    <property type="evidence" value="ECO:0007669"/>
    <property type="project" value="TreeGrafter"/>
</dbReference>
<accession>A0A814M7Q0</accession>
<evidence type="ECO:0000259" key="2">
    <source>
        <dbReference type="PROSITE" id="PS51189"/>
    </source>
</evidence>
<dbReference type="AlphaFoldDB" id="A0A814M7Q0"/>
<dbReference type="SMART" id="SM00146">
    <property type="entry name" value="PI3Kc"/>
    <property type="match status" value="1"/>
</dbReference>
<feature type="domain" description="PI3K/PI4K catalytic" evidence="1">
    <location>
        <begin position="170"/>
        <end position="462"/>
    </location>
</feature>
<protein>
    <recommendedName>
        <fullName evidence="5">PI3K/PI4K catalytic domain-containing protein</fullName>
    </recommendedName>
</protein>
<dbReference type="GO" id="GO:0005634">
    <property type="term" value="C:nucleus"/>
    <property type="evidence" value="ECO:0007669"/>
    <property type="project" value="TreeGrafter"/>
</dbReference>